<keyword evidence="3" id="KW-1185">Reference proteome</keyword>
<name>A0ABS8RKS2_DATST</name>
<proteinExistence type="predicted"/>
<feature type="non-terminal residue" evidence="2">
    <location>
        <position position="1"/>
    </location>
</feature>
<organism evidence="2 3">
    <name type="scientific">Datura stramonium</name>
    <name type="common">Jimsonweed</name>
    <name type="synonym">Common thornapple</name>
    <dbReference type="NCBI Taxonomy" id="4076"/>
    <lineage>
        <taxon>Eukaryota</taxon>
        <taxon>Viridiplantae</taxon>
        <taxon>Streptophyta</taxon>
        <taxon>Embryophyta</taxon>
        <taxon>Tracheophyta</taxon>
        <taxon>Spermatophyta</taxon>
        <taxon>Magnoliopsida</taxon>
        <taxon>eudicotyledons</taxon>
        <taxon>Gunneridae</taxon>
        <taxon>Pentapetalae</taxon>
        <taxon>asterids</taxon>
        <taxon>lamiids</taxon>
        <taxon>Solanales</taxon>
        <taxon>Solanaceae</taxon>
        <taxon>Solanoideae</taxon>
        <taxon>Datureae</taxon>
        <taxon>Datura</taxon>
    </lineage>
</organism>
<evidence type="ECO:0000256" key="1">
    <source>
        <dbReference type="SAM" id="MobiDB-lite"/>
    </source>
</evidence>
<protein>
    <submittedName>
        <fullName evidence="2">Uncharacterized protein</fullName>
    </submittedName>
</protein>
<evidence type="ECO:0000313" key="3">
    <source>
        <dbReference type="Proteomes" id="UP000823775"/>
    </source>
</evidence>
<evidence type="ECO:0000313" key="2">
    <source>
        <dbReference type="EMBL" id="MCD7447407.1"/>
    </source>
</evidence>
<dbReference type="Proteomes" id="UP000823775">
    <property type="component" value="Unassembled WGS sequence"/>
</dbReference>
<dbReference type="EMBL" id="JACEIK010000035">
    <property type="protein sequence ID" value="MCD7447407.1"/>
    <property type="molecule type" value="Genomic_DNA"/>
</dbReference>
<feature type="compositionally biased region" description="Polar residues" evidence="1">
    <location>
        <begin position="1"/>
        <end position="17"/>
    </location>
</feature>
<feature type="compositionally biased region" description="Low complexity" evidence="1">
    <location>
        <begin position="18"/>
        <end position="28"/>
    </location>
</feature>
<gene>
    <name evidence="2" type="ORF">HAX54_028479</name>
</gene>
<accession>A0ABS8RKS2</accession>
<feature type="region of interest" description="Disordered" evidence="1">
    <location>
        <begin position="1"/>
        <end position="73"/>
    </location>
</feature>
<reference evidence="2 3" key="1">
    <citation type="journal article" date="2021" name="BMC Genomics">
        <title>Datura genome reveals duplications of psychoactive alkaloid biosynthetic genes and high mutation rate following tissue culture.</title>
        <authorList>
            <person name="Rajewski A."/>
            <person name="Carter-House D."/>
            <person name="Stajich J."/>
            <person name="Litt A."/>
        </authorList>
    </citation>
    <scope>NUCLEOTIDE SEQUENCE [LARGE SCALE GENOMIC DNA]</scope>
    <source>
        <strain evidence="2">AR-01</strain>
    </source>
</reference>
<comment type="caution">
    <text evidence="2">The sequence shown here is derived from an EMBL/GenBank/DDBJ whole genome shotgun (WGS) entry which is preliminary data.</text>
</comment>
<sequence>AGTGMPSTQPPRSDINASSSQPSSLGRSGCRGKGVSRQKRGPINATRRAQKRSNNVGFDLYHDNRPGTKVLNPGTSSERVVIAGSNIINTAPTNIDIGFKPPGLRWMGREAISTSQL</sequence>